<feature type="coiled-coil region" evidence="1">
    <location>
        <begin position="473"/>
        <end position="500"/>
    </location>
</feature>
<protein>
    <submittedName>
        <fullName evidence="6">INO80 complex subunit E (inferred by orthology to a human protein)</fullName>
    </submittedName>
</protein>
<dbReference type="InterPro" id="IPR056515">
    <property type="entry name" value="INO80E_N"/>
</dbReference>
<name>A0A158R0K6_NIPBR</name>
<evidence type="ECO:0000313" key="6">
    <source>
        <dbReference type="WBParaSite" id="NBR_0001199701-mRNA-1"/>
    </source>
</evidence>
<dbReference type="InterPro" id="IPR026678">
    <property type="entry name" value="INO80E"/>
</dbReference>
<evidence type="ECO:0000313" key="5">
    <source>
        <dbReference type="Proteomes" id="UP000271162"/>
    </source>
</evidence>
<dbReference type="STRING" id="27835.A0A158R0K6"/>
<dbReference type="Pfam" id="PF24237">
    <property type="entry name" value="INO80E"/>
    <property type="match status" value="1"/>
</dbReference>
<keyword evidence="5" id="KW-1185">Reference proteome</keyword>
<feature type="region of interest" description="Disordered" evidence="2">
    <location>
        <begin position="64"/>
        <end position="88"/>
    </location>
</feature>
<dbReference type="EMBL" id="UYSL01020649">
    <property type="protein sequence ID" value="VDL75587.1"/>
    <property type="molecule type" value="Genomic_DNA"/>
</dbReference>
<dbReference type="WBParaSite" id="NBR_0001199701-mRNA-1">
    <property type="protein sequence ID" value="NBR_0001199701-mRNA-1"/>
    <property type="gene ID" value="NBR_0001199701"/>
</dbReference>
<gene>
    <name evidence="4" type="ORF">NBR_LOCUS11998</name>
</gene>
<evidence type="ECO:0000256" key="2">
    <source>
        <dbReference type="SAM" id="MobiDB-lite"/>
    </source>
</evidence>
<sequence>MSEPESRLPTPRRIPSGTVSVGTLPPLTLPPPRLDPLAGISSVHHSYASPSLTSQMMSSPILQSGVMSPVSSHSPASHQIISPQQKSQPASLAVQVSQPHGLQELRRPNMTLLHQQEQIRGQFSHIVTTVPSSKRPSEMGRQIQSSIDNPSPSYSNHSSPSLVQLHNGHGPPSSYTQSSTLHTHSVQPVARFSSIPTQEHLQHHVSIGSLSSTSGKQVFQHDVQSRPLSGSVPTTGVQQRCLPVASQLPQPHASQPQSLLQQQLCARSSRVLSQTAAIPGAQANVVIQQQPLPQIAIGQSQQNGQQCTLKPRSSQEVISRHQSASGVQQHQQHVVMGLLQGAQIQQQQVESGAGYGNSNVSNPHVRQVVVPHGILPSQANLPLRSVLAAQHQLNQQQLLQQRHQQQQHQQQQQQIAVQQSQPQQQLRVSTRAGGTASGALATLYDTERAATTLTNKDAYRILKRRFKYLVYENECYQEELRNLQRKLLKLSRDKNFLLDRLGQFEKFDESSDEDSDASNKTSDEKPKPKKRARPAQRKRTADDGLEGTSVAKRSAEEGNKHSTNPALTSDRMGGSEPLVASGSSYGVPQQGVSGVLPHQQILRTTLARVVPSNVLGQQSQPVVQQGVAQNRSVVDSRAIVAKVRVESSPNLPVSAGTYHGEQIKQTTQKKMPPRDSRVIQPQSADFAETQQDVQPNNPMNGDNVAVSSYSLLNGMLPDGANIADTKEEGSSASVMLAPPTSQHR</sequence>
<feature type="compositionally biased region" description="Low complexity" evidence="2">
    <location>
        <begin position="149"/>
        <end position="161"/>
    </location>
</feature>
<proteinExistence type="predicted"/>
<feature type="region of interest" description="Disordered" evidence="2">
    <location>
        <begin position="131"/>
        <end position="185"/>
    </location>
</feature>
<dbReference type="AlphaFoldDB" id="A0A158R0K6"/>
<feature type="region of interest" description="Disordered" evidence="2">
    <location>
        <begin position="715"/>
        <end position="744"/>
    </location>
</feature>
<feature type="compositionally biased region" description="Basic residues" evidence="2">
    <location>
        <begin position="527"/>
        <end position="538"/>
    </location>
</feature>
<accession>A0A158R0K6</accession>
<feature type="region of interest" description="Disordered" evidence="2">
    <location>
        <begin position="651"/>
        <end position="675"/>
    </location>
</feature>
<organism evidence="6">
    <name type="scientific">Nippostrongylus brasiliensis</name>
    <name type="common">Rat hookworm</name>
    <dbReference type="NCBI Taxonomy" id="27835"/>
    <lineage>
        <taxon>Eukaryota</taxon>
        <taxon>Metazoa</taxon>
        <taxon>Ecdysozoa</taxon>
        <taxon>Nematoda</taxon>
        <taxon>Chromadorea</taxon>
        <taxon>Rhabditida</taxon>
        <taxon>Rhabditina</taxon>
        <taxon>Rhabditomorpha</taxon>
        <taxon>Strongyloidea</taxon>
        <taxon>Heligmosomidae</taxon>
        <taxon>Nippostrongylus</taxon>
    </lineage>
</organism>
<reference evidence="6" key="1">
    <citation type="submission" date="2016-04" db="UniProtKB">
        <authorList>
            <consortium name="WormBaseParasite"/>
        </authorList>
    </citation>
    <scope>IDENTIFICATION</scope>
</reference>
<reference evidence="4 5" key="2">
    <citation type="submission" date="2018-11" db="EMBL/GenBank/DDBJ databases">
        <authorList>
            <consortium name="Pathogen Informatics"/>
        </authorList>
    </citation>
    <scope>NUCLEOTIDE SEQUENCE [LARGE SCALE GENOMIC DNA]</scope>
</reference>
<feature type="region of interest" description="Disordered" evidence="2">
    <location>
        <begin position="507"/>
        <end position="585"/>
    </location>
</feature>
<dbReference type="GO" id="GO:0031011">
    <property type="term" value="C:Ino80 complex"/>
    <property type="evidence" value="ECO:0007669"/>
    <property type="project" value="InterPro"/>
</dbReference>
<keyword evidence="1" id="KW-0175">Coiled coil</keyword>
<feature type="domain" description="INO80 complex subunit E N-terminal" evidence="3">
    <location>
        <begin position="456"/>
        <end position="501"/>
    </location>
</feature>
<feature type="region of interest" description="Disordered" evidence="2">
    <location>
        <begin position="1"/>
        <end position="39"/>
    </location>
</feature>
<evidence type="ECO:0000256" key="1">
    <source>
        <dbReference type="SAM" id="Coils"/>
    </source>
</evidence>
<evidence type="ECO:0000259" key="3">
    <source>
        <dbReference type="Pfam" id="PF24237"/>
    </source>
</evidence>
<evidence type="ECO:0000313" key="4">
    <source>
        <dbReference type="EMBL" id="VDL75587.1"/>
    </source>
</evidence>
<dbReference type="PANTHER" id="PTHR21812:SF1">
    <property type="entry name" value="INO80 COMPLEX SUBUNIT E"/>
    <property type="match status" value="1"/>
</dbReference>
<feature type="compositionally biased region" description="Polar residues" evidence="2">
    <location>
        <begin position="173"/>
        <end position="185"/>
    </location>
</feature>
<dbReference type="Proteomes" id="UP000271162">
    <property type="component" value="Unassembled WGS sequence"/>
</dbReference>
<dbReference type="GO" id="GO:0006338">
    <property type="term" value="P:chromatin remodeling"/>
    <property type="evidence" value="ECO:0007669"/>
    <property type="project" value="InterPro"/>
</dbReference>
<dbReference type="PANTHER" id="PTHR21812">
    <property type="entry name" value="INO80 COMPLEX SUBUNIT E"/>
    <property type="match status" value="1"/>
</dbReference>